<organism evidence="7 8">
    <name type="scientific">Brevundimonas mediterranea</name>
    <dbReference type="NCBI Taxonomy" id="74329"/>
    <lineage>
        <taxon>Bacteria</taxon>
        <taxon>Pseudomonadati</taxon>
        <taxon>Pseudomonadota</taxon>
        <taxon>Alphaproteobacteria</taxon>
        <taxon>Caulobacterales</taxon>
        <taxon>Caulobacteraceae</taxon>
        <taxon>Brevundimonas</taxon>
    </lineage>
</organism>
<feature type="domain" description="RNA polymerase sigma factor 70 region 4 type 2" evidence="6">
    <location>
        <begin position="147"/>
        <end position="196"/>
    </location>
</feature>
<dbReference type="Gene3D" id="1.10.10.10">
    <property type="entry name" value="Winged helix-like DNA-binding domain superfamily/Winged helix DNA-binding domain"/>
    <property type="match status" value="1"/>
</dbReference>
<reference evidence="7 8" key="1">
    <citation type="submission" date="2020-01" db="EMBL/GenBank/DDBJ databases">
        <authorList>
            <person name="Wang S."/>
        </authorList>
    </citation>
    <scope>NUCLEOTIDE SEQUENCE [LARGE SCALE GENOMIC DNA]</scope>
    <source>
        <strain evidence="7 8">D151-2-6</strain>
    </source>
</reference>
<keyword evidence="4" id="KW-0804">Transcription</keyword>
<evidence type="ECO:0000256" key="3">
    <source>
        <dbReference type="ARBA" id="ARBA00023082"/>
    </source>
</evidence>
<dbReference type="SUPFAM" id="SSF88659">
    <property type="entry name" value="Sigma3 and sigma4 domains of RNA polymerase sigma factors"/>
    <property type="match status" value="1"/>
</dbReference>
<dbReference type="InterPro" id="IPR007627">
    <property type="entry name" value="RNA_pol_sigma70_r2"/>
</dbReference>
<evidence type="ECO:0000313" key="7">
    <source>
        <dbReference type="EMBL" id="QIH74145.1"/>
    </source>
</evidence>
<dbReference type="PANTHER" id="PTHR43133:SF63">
    <property type="entry name" value="RNA POLYMERASE SIGMA FACTOR FECI-RELATED"/>
    <property type="match status" value="1"/>
</dbReference>
<dbReference type="KEGG" id="bmed:GYM46_15010"/>
<name>A0AB37EB98_9CAUL</name>
<gene>
    <name evidence="7" type="ORF">GYM46_15010</name>
</gene>
<evidence type="ECO:0000256" key="4">
    <source>
        <dbReference type="ARBA" id="ARBA00023163"/>
    </source>
</evidence>
<dbReference type="InterPro" id="IPR013324">
    <property type="entry name" value="RNA_pol_sigma_r3/r4-like"/>
</dbReference>
<dbReference type="Pfam" id="PF04542">
    <property type="entry name" value="Sigma70_r2"/>
    <property type="match status" value="1"/>
</dbReference>
<dbReference type="InterPro" id="IPR014284">
    <property type="entry name" value="RNA_pol_sigma-70_dom"/>
</dbReference>
<dbReference type="EMBL" id="CP048751">
    <property type="protein sequence ID" value="QIH74145.1"/>
    <property type="molecule type" value="Genomic_DNA"/>
</dbReference>
<feature type="domain" description="RNA polymerase sigma-70 region 2" evidence="5">
    <location>
        <begin position="56"/>
        <end position="117"/>
    </location>
</feature>
<accession>A0AB37EB98</accession>
<dbReference type="Pfam" id="PF08281">
    <property type="entry name" value="Sigma70_r4_2"/>
    <property type="match status" value="1"/>
</dbReference>
<dbReference type="InterPro" id="IPR039425">
    <property type="entry name" value="RNA_pol_sigma-70-like"/>
</dbReference>
<protein>
    <submittedName>
        <fullName evidence="7">Sigma-70 family RNA polymerase sigma factor</fullName>
    </submittedName>
</protein>
<dbReference type="Proteomes" id="UP000501325">
    <property type="component" value="Chromosome"/>
</dbReference>
<dbReference type="GO" id="GO:0016987">
    <property type="term" value="F:sigma factor activity"/>
    <property type="evidence" value="ECO:0007669"/>
    <property type="project" value="UniProtKB-KW"/>
</dbReference>
<sequence length="212" mass="23995">MGAAVCRQQDMSGTLKLHRTPLHRAEQTAGTPFGGGADVAYDGDQKLATVTWSPVRDFVRRLAHRRLGRADMADDVAQETLLRLIEYQRGGRIDNLYGLATRIAENLVNEEYRRERRWRVEGLSETLASGQPSPERVVEGREAVEVLKRALKRMPRLRREIIIRRRIHRQGCAAIAEDLGLSVKAVEKHVTRGLLDLNEACGQKRRGRRTAL</sequence>
<evidence type="ECO:0000313" key="8">
    <source>
        <dbReference type="Proteomes" id="UP000501325"/>
    </source>
</evidence>
<dbReference type="InterPro" id="IPR013325">
    <property type="entry name" value="RNA_pol_sigma_r2"/>
</dbReference>
<comment type="similarity">
    <text evidence="1">Belongs to the sigma-70 factor family. ECF subfamily.</text>
</comment>
<dbReference type="InterPro" id="IPR036388">
    <property type="entry name" value="WH-like_DNA-bd_sf"/>
</dbReference>
<dbReference type="Gene3D" id="1.10.1740.10">
    <property type="match status" value="1"/>
</dbReference>
<keyword evidence="3" id="KW-0731">Sigma factor</keyword>
<dbReference type="AlphaFoldDB" id="A0AB37EB98"/>
<proteinExistence type="inferred from homology"/>
<keyword evidence="2" id="KW-0805">Transcription regulation</keyword>
<evidence type="ECO:0000259" key="6">
    <source>
        <dbReference type="Pfam" id="PF08281"/>
    </source>
</evidence>
<dbReference type="NCBIfam" id="TIGR02937">
    <property type="entry name" value="sigma70-ECF"/>
    <property type="match status" value="1"/>
</dbReference>
<dbReference type="PANTHER" id="PTHR43133">
    <property type="entry name" value="RNA POLYMERASE ECF-TYPE SIGMA FACTO"/>
    <property type="match status" value="1"/>
</dbReference>
<dbReference type="SUPFAM" id="SSF88946">
    <property type="entry name" value="Sigma2 domain of RNA polymerase sigma factors"/>
    <property type="match status" value="1"/>
</dbReference>
<dbReference type="GO" id="GO:0003677">
    <property type="term" value="F:DNA binding"/>
    <property type="evidence" value="ECO:0007669"/>
    <property type="project" value="InterPro"/>
</dbReference>
<evidence type="ECO:0000256" key="1">
    <source>
        <dbReference type="ARBA" id="ARBA00010641"/>
    </source>
</evidence>
<dbReference type="InterPro" id="IPR013249">
    <property type="entry name" value="RNA_pol_sigma70_r4_t2"/>
</dbReference>
<evidence type="ECO:0000256" key="2">
    <source>
        <dbReference type="ARBA" id="ARBA00023015"/>
    </source>
</evidence>
<evidence type="ECO:0000259" key="5">
    <source>
        <dbReference type="Pfam" id="PF04542"/>
    </source>
</evidence>
<dbReference type="GO" id="GO:0006352">
    <property type="term" value="P:DNA-templated transcription initiation"/>
    <property type="evidence" value="ECO:0007669"/>
    <property type="project" value="InterPro"/>
</dbReference>